<dbReference type="EMBL" id="LNQE01001099">
    <property type="protein sequence ID" value="KUG21117.1"/>
    <property type="molecule type" value="Genomic_DNA"/>
</dbReference>
<dbReference type="Gene3D" id="3.90.550.10">
    <property type="entry name" value="Spore Coat Polysaccharide Biosynthesis Protein SpsA, Chain A"/>
    <property type="match status" value="1"/>
</dbReference>
<keyword evidence="3" id="KW-0808">Transferase</keyword>
<accession>A0A0W8FJN7</accession>
<gene>
    <name evidence="3" type="ORF">ASZ90_009146</name>
</gene>
<dbReference type="SUPFAM" id="SSF53448">
    <property type="entry name" value="Nucleotide-diphospho-sugar transferases"/>
    <property type="match status" value="1"/>
</dbReference>
<feature type="domain" description="Glycosyltransferase 2-like" evidence="2">
    <location>
        <begin position="55"/>
        <end position="168"/>
    </location>
</feature>
<dbReference type="InterPro" id="IPR001173">
    <property type="entry name" value="Glyco_trans_2-like"/>
</dbReference>
<feature type="transmembrane region" description="Helical" evidence="1">
    <location>
        <begin position="308"/>
        <end position="333"/>
    </location>
</feature>
<proteinExistence type="predicted"/>
<dbReference type="InterPro" id="IPR050256">
    <property type="entry name" value="Glycosyltransferase_2"/>
</dbReference>
<feature type="transmembrane region" description="Helical" evidence="1">
    <location>
        <begin position="276"/>
        <end position="296"/>
    </location>
</feature>
<dbReference type="Pfam" id="PF00535">
    <property type="entry name" value="Glycos_transf_2"/>
    <property type="match status" value="1"/>
</dbReference>
<comment type="caution">
    <text evidence="3">The sequence shown here is derived from an EMBL/GenBank/DDBJ whole genome shotgun (WGS) entry which is preliminary data.</text>
</comment>
<dbReference type="PANTHER" id="PTHR48090:SF7">
    <property type="entry name" value="RFBJ PROTEIN"/>
    <property type="match status" value="1"/>
</dbReference>
<reference evidence="3" key="1">
    <citation type="journal article" date="2015" name="Proc. Natl. Acad. Sci. U.S.A.">
        <title>Networks of energetic and metabolic interactions define dynamics in microbial communities.</title>
        <authorList>
            <person name="Embree M."/>
            <person name="Liu J.K."/>
            <person name="Al-Bassam M.M."/>
            <person name="Zengler K."/>
        </authorList>
    </citation>
    <scope>NUCLEOTIDE SEQUENCE</scope>
</reference>
<dbReference type="InterPro" id="IPR029044">
    <property type="entry name" value="Nucleotide-diphossugar_trans"/>
</dbReference>
<sequence length="337" mass="37227">MEGIPEKYVELAGLRYQMQESISPMQTPVVTGYRREVSDGTDIEARQQRAKRTLVAIPCYNEEVAIGSLVLMARRYVDEVLVVDDGSTDDTVNIAREAGALVISHGSQQGKGSAVKTSLRYAFKHNFDALVFMDGDGQHNPEEIPLLLAPVLDNTADLVIGFRAMGQMPAYRRLGRAVLDVVTGAGSTITDSQCGFRALNSKSIAFMHASLKMDDFSTESEMLQIAREKQLRIDEAPIQCKYGDFDTSTKNPVSHGFEVLYSVFWLILERRPMLHISVPGFFAILLGMFLGMRSIQTYNEMGVFSIEYALFIGGLIILGIVGLLLGLMLEVVAKVRS</sequence>
<dbReference type="GO" id="GO:0016740">
    <property type="term" value="F:transferase activity"/>
    <property type="evidence" value="ECO:0007669"/>
    <property type="project" value="UniProtKB-KW"/>
</dbReference>
<keyword evidence="1" id="KW-0472">Membrane</keyword>
<organism evidence="3">
    <name type="scientific">hydrocarbon metagenome</name>
    <dbReference type="NCBI Taxonomy" id="938273"/>
    <lineage>
        <taxon>unclassified sequences</taxon>
        <taxon>metagenomes</taxon>
        <taxon>ecological metagenomes</taxon>
    </lineage>
</organism>
<dbReference type="CDD" id="cd04179">
    <property type="entry name" value="DPM_DPG-synthase_like"/>
    <property type="match status" value="1"/>
</dbReference>
<evidence type="ECO:0000259" key="2">
    <source>
        <dbReference type="Pfam" id="PF00535"/>
    </source>
</evidence>
<dbReference type="AlphaFoldDB" id="A0A0W8FJN7"/>
<dbReference type="PANTHER" id="PTHR48090">
    <property type="entry name" value="UNDECAPRENYL-PHOSPHATE 4-DEOXY-4-FORMAMIDO-L-ARABINOSE TRANSFERASE-RELATED"/>
    <property type="match status" value="1"/>
</dbReference>
<evidence type="ECO:0000256" key="1">
    <source>
        <dbReference type="SAM" id="Phobius"/>
    </source>
</evidence>
<keyword evidence="1" id="KW-0812">Transmembrane</keyword>
<protein>
    <submittedName>
        <fullName evidence="3">Glycosyltransferase (Family 2)</fullName>
    </submittedName>
</protein>
<keyword evidence="1" id="KW-1133">Transmembrane helix</keyword>
<evidence type="ECO:0000313" key="3">
    <source>
        <dbReference type="EMBL" id="KUG21117.1"/>
    </source>
</evidence>
<name>A0A0W8FJN7_9ZZZZ</name>